<feature type="transmembrane region" description="Helical" evidence="9">
    <location>
        <begin position="35"/>
        <end position="56"/>
    </location>
</feature>
<dbReference type="InterPro" id="IPR012506">
    <property type="entry name" value="TMEM86B-like"/>
</dbReference>
<organism evidence="12">
    <name type="scientific">Nippostrongylus brasiliensis</name>
    <name type="common">Rat hookworm</name>
    <dbReference type="NCBI Taxonomy" id="27835"/>
    <lineage>
        <taxon>Eukaryota</taxon>
        <taxon>Metazoa</taxon>
        <taxon>Ecdysozoa</taxon>
        <taxon>Nematoda</taxon>
        <taxon>Chromadorea</taxon>
        <taxon>Rhabditida</taxon>
        <taxon>Rhabditina</taxon>
        <taxon>Rhabditomorpha</taxon>
        <taxon>Strongyloidea</taxon>
        <taxon>Heligmosomidae</taxon>
        <taxon>Nippostrongylus</taxon>
    </lineage>
</organism>
<comment type="similarity">
    <text evidence="2">Belongs to the TMEM86 family.</text>
</comment>
<accession>A0A0N4YU91</accession>
<dbReference type="Pfam" id="PF07947">
    <property type="entry name" value="YhhN"/>
    <property type="match status" value="1"/>
</dbReference>
<dbReference type="EMBL" id="UYSL01025551">
    <property type="protein sequence ID" value="VDL84552.1"/>
    <property type="molecule type" value="Genomic_DNA"/>
</dbReference>
<evidence type="ECO:0000256" key="4">
    <source>
        <dbReference type="ARBA" id="ARBA00022989"/>
    </source>
</evidence>
<evidence type="ECO:0000313" key="12">
    <source>
        <dbReference type="WBParaSite" id="NBR_0002081301-mRNA-1"/>
    </source>
</evidence>
<comment type="subcellular location">
    <subcellularLocation>
        <location evidence="1">Membrane</location>
        <topology evidence="1">Multi-pass membrane protein</topology>
    </subcellularLocation>
</comment>
<dbReference type="PANTHER" id="PTHR31885">
    <property type="entry name" value="GH04784P"/>
    <property type="match status" value="1"/>
</dbReference>
<sequence>MQSILLAVGAIYALLVANFYNESHGFTKHYDSMYSVWKVLPIVFLTLFTFTSGGGLSKRDRLMCSLALFFGGVGDILIGLSHEGIVPGAVAFGIGHFFYMTQFYSQPMTFVWPLVIATLGWGACIGHVCVFPLLGQHPYAVAIMTVYSLVLSACLIVTGSQYLNRRPGDNEEGLRLRFIGFLLFYTSDSVLIMAHTGIKIPMSEMIILGTYYAAQYLILCGNIRTGIDTKVKTN</sequence>
<evidence type="ECO:0000313" key="10">
    <source>
        <dbReference type="EMBL" id="VDL84552.1"/>
    </source>
</evidence>
<dbReference type="STRING" id="27835.A0A0N4YU91"/>
<comment type="catalytic activity">
    <reaction evidence="8">
        <text>a 1-O-(1Z-alkenyl)-sn-glycero-3-phosphocholine + H2O = a 2,3-saturated aldehyde + sn-glycerol 3-phosphocholine</text>
        <dbReference type="Rhea" id="RHEA:22544"/>
        <dbReference type="ChEBI" id="CHEBI:15377"/>
        <dbReference type="ChEBI" id="CHEBI:16870"/>
        <dbReference type="ChEBI" id="CHEBI:73359"/>
        <dbReference type="ChEBI" id="CHEBI:77287"/>
        <dbReference type="EC" id="3.3.2.2"/>
    </reaction>
</comment>
<feature type="transmembrane region" description="Helical" evidence="9">
    <location>
        <begin position="110"/>
        <end position="134"/>
    </location>
</feature>
<proteinExistence type="inferred from homology"/>
<evidence type="ECO:0000256" key="1">
    <source>
        <dbReference type="ARBA" id="ARBA00004141"/>
    </source>
</evidence>
<evidence type="ECO:0000256" key="5">
    <source>
        <dbReference type="ARBA" id="ARBA00023136"/>
    </source>
</evidence>
<dbReference type="AlphaFoldDB" id="A0A0N4YU91"/>
<keyword evidence="4 9" id="KW-1133">Transmembrane helix</keyword>
<feature type="transmembrane region" description="Helical" evidence="9">
    <location>
        <begin position="139"/>
        <end position="158"/>
    </location>
</feature>
<dbReference type="OMA" id="YNESHGF"/>
<dbReference type="GO" id="GO:0016020">
    <property type="term" value="C:membrane"/>
    <property type="evidence" value="ECO:0007669"/>
    <property type="project" value="UniProtKB-SubCell"/>
</dbReference>
<evidence type="ECO:0000256" key="2">
    <source>
        <dbReference type="ARBA" id="ARBA00007375"/>
    </source>
</evidence>
<evidence type="ECO:0000256" key="6">
    <source>
        <dbReference type="ARBA" id="ARBA00035673"/>
    </source>
</evidence>
<dbReference type="GO" id="GO:0047408">
    <property type="term" value="F:alkenylglycerophosphocholine hydrolase activity"/>
    <property type="evidence" value="ECO:0007669"/>
    <property type="project" value="UniProtKB-EC"/>
</dbReference>
<evidence type="ECO:0000256" key="8">
    <source>
        <dbReference type="ARBA" id="ARBA00049560"/>
    </source>
</evidence>
<evidence type="ECO:0000256" key="7">
    <source>
        <dbReference type="ARBA" id="ARBA00049458"/>
    </source>
</evidence>
<feature type="transmembrane region" description="Helical" evidence="9">
    <location>
        <begin position="178"/>
        <end position="198"/>
    </location>
</feature>
<dbReference type="Proteomes" id="UP000271162">
    <property type="component" value="Unassembled WGS sequence"/>
</dbReference>
<name>A0A0N4YU91_NIPBR</name>
<keyword evidence="5 9" id="KW-0472">Membrane</keyword>
<evidence type="ECO:0000256" key="9">
    <source>
        <dbReference type="SAM" id="Phobius"/>
    </source>
</evidence>
<keyword evidence="11" id="KW-1185">Reference proteome</keyword>
<gene>
    <name evidence="10" type="ORF">NBR_LOCUS20814</name>
</gene>
<protein>
    <recommendedName>
        <fullName evidence="6">lysoplasmalogenase</fullName>
        <ecNumber evidence="6">3.3.2.2</ecNumber>
    </recommendedName>
</protein>
<dbReference type="WBParaSite" id="NBR_0002081301-mRNA-1">
    <property type="protein sequence ID" value="NBR_0002081301-mRNA-1"/>
    <property type="gene ID" value="NBR_0002081301"/>
</dbReference>
<reference evidence="10 11" key="2">
    <citation type="submission" date="2018-11" db="EMBL/GenBank/DDBJ databases">
        <authorList>
            <consortium name="Pathogen Informatics"/>
        </authorList>
    </citation>
    <scope>NUCLEOTIDE SEQUENCE [LARGE SCALE GENOMIC DNA]</scope>
</reference>
<reference evidence="12" key="1">
    <citation type="submission" date="2017-02" db="UniProtKB">
        <authorList>
            <consortium name="WormBaseParasite"/>
        </authorList>
    </citation>
    <scope>IDENTIFICATION</scope>
</reference>
<dbReference type="EC" id="3.3.2.2" evidence="6"/>
<dbReference type="PANTHER" id="PTHR31885:SF6">
    <property type="entry name" value="GH04784P"/>
    <property type="match status" value="1"/>
</dbReference>
<evidence type="ECO:0000256" key="3">
    <source>
        <dbReference type="ARBA" id="ARBA00022692"/>
    </source>
</evidence>
<evidence type="ECO:0000313" key="11">
    <source>
        <dbReference type="Proteomes" id="UP000271162"/>
    </source>
</evidence>
<feature type="transmembrane region" description="Helical" evidence="9">
    <location>
        <begin position="68"/>
        <end position="98"/>
    </location>
</feature>
<comment type="catalytic activity">
    <reaction evidence="7">
        <text>a 1-O-(1Z-alkenyl)-sn-glycero-3-phosphoethanolamine + H2O = a 2,3-saturated aldehyde + sn-glycero-3-phosphoethanolamine</text>
        <dbReference type="Rhea" id="RHEA:16905"/>
        <dbReference type="ChEBI" id="CHEBI:15377"/>
        <dbReference type="ChEBI" id="CHEBI:73359"/>
        <dbReference type="ChEBI" id="CHEBI:77288"/>
        <dbReference type="ChEBI" id="CHEBI:143890"/>
        <dbReference type="EC" id="3.3.2.2"/>
    </reaction>
</comment>
<keyword evidence="3 9" id="KW-0812">Transmembrane</keyword>